<organism evidence="2 3">
    <name type="scientific">Thiomicrorhabdus immobilis</name>
    <dbReference type="NCBI Taxonomy" id="2791037"/>
    <lineage>
        <taxon>Bacteria</taxon>
        <taxon>Pseudomonadati</taxon>
        <taxon>Pseudomonadota</taxon>
        <taxon>Gammaproteobacteria</taxon>
        <taxon>Thiotrichales</taxon>
        <taxon>Piscirickettsiaceae</taxon>
        <taxon>Thiomicrorhabdus</taxon>
    </lineage>
</organism>
<dbReference type="SUPFAM" id="SSF143447">
    <property type="entry name" value="AMMECR1-like"/>
    <property type="match status" value="1"/>
</dbReference>
<accession>A0ABN6CYY7</accession>
<dbReference type="NCBIfam" id="TIGR04335">
    <property type="entry name" value="AmmeMemoSam_A"/>
    <property type="match status" value="1"/>
</dbReference>
<proteinExistence type="predicted"/>
<dbReference type="InterPro" id="IPR036071">
    <property type="entry name" value="AMMECR1_dom_sf"/>
</dbReference>
<keyword evidence="3" id="KW-1185">Reference proteome</keyword>
<evidence type="ECO:0000313" key="3">
    <source>
        <dbReference type="Proteomes" id="UP001054820"/>
    </source>
</evidence>
<dbReference type="RefSeq" id="WP_237264019.1">
    <property type="nucleotide sequence ID" value="NZ_AP024202.1"/>
</dbReference>
<dbReference type="Gene3D" id="3.30.1490.150">
    <property type="entry name" value="Hypothetical protein ph0010, domain 2"/>
    <property type="match status" value="1"/>
</dbReference>
<dbReference type="PANTHER" id="PTHR13016:SF0">
    <property type="entry name" value="AMME SYNDROME CANDIDATE GENE 1 PROTEIN"/>
    <property type="match status" value="1"/>
</dbReference>
<dbReference type="Pfam" id="PF01871">
    <property type="entry name" value="AMMECR1"/>
    <property type="match status" value="1"/>
</dbReference>
<name>A0ABN6CYY7_9GAMM</name>
<dbReference type="InterPro" id="IPR023473">
    <property type="entry name" value="AMMECR1"/>
</dbReference>
<dbReference type="EMBL" id="AP024202">
    <property type="protein sequence ID" value="BCN93122.1"/>
    <property type="molecule type" value="Genomic_DNA"/>
</dbReference>
<dbReference type="NCBIfam" id="TIGR00296">
    <property type="entry name" value="TIGR00296 family protein"/>
    <property type="match status" value="1"/>
</dbReference>
<dbReference type="PANTHER" id="PTHR13016">
    <property type="entry name" value="AMMECR1 HOMOLOG"/>
    <property type="match status" value="1"/>
</dbReference>
<feature type="domain" description="AMMECR1" evidence="1">
    <location>
        <begin position="6"/>
        <end position="191"/>
    </location>
</feature>
<protein>
    <recommendedName>
        <fullName evidence="1">AMMECR1 domain-containing protein</fullName>
    </recommendedName>
</protein>
<dbReference type="InterPro" id="IPR027485">
    <property type="entry name" value="AMMECR1_N"/>
</dbReference>
<sequence>MNQIAENSKQMFKLVKHSIESGLNQSNAMIDIEKIATQTPFDEKLATFVTLHLHGELRGCIGSLQAYQSLAEDLYANAYSAAFRDPRFKPLAEKELQHIEVEISVLTAPEPIEGCSSKDALLEKLTPYKDGLIISDGTYRATFLPSVWEQLPDKGMFVEQLLRKAGIRGWSNRIDCQRYFVESYQSNWLDI</sequence>
<gene>
    <name evidence="2" type="ORF">THMIRHAM_09070</name>
</gene>
<dbReference type="Gene3D" id="3.30.700.20">
    <property type="entry name" value="Hypothetical protein ph0010, domain 1"/>
    <property type="match status" value="1"/>
</dbReference>
<evidence type="ECO:0000313" key="2">
    <source>
        <dbReference type="EMBL" id="BCN93122.1"/>
    </source>
</evidence>
<dbReference type="InterPro" id="IPR002733">
    <property type="entry name" value="AMMECR1_domain"/>
</dbReference>
<dbReference type="PROSITE" id="PS51112">
    <property type="entry name" value="AMMECR1"/>
    <property type="match status" value="1"/>
</dbReference>
<evidence type="ECO:0000259" key="1">
    <source>
        <dbReference type="PROSITE" id="PS51112"/>
    </source>
</evidence>
<dbReference type="InterPro" id="IPR027623">
    <property type="entry name" value="AmmeMemoSam_A"/>
</dbReference>
<reference evidence="2" key="1">
    <citation type="journal article" date="2022" name="Arch. Microbiol.">
        <title>Thiomicrorhabdus immobilis sp. nov., a mesophilic sulfur-oxidizing bacterium isolated from sediment of a brackish lake in northern Japan.</title>
        <authorList>
            <person name="Kojima H."/>
            <person name="Mochizuki J."/>
            <person name="Kanda M."/>
            <person name="Watanabe T."/>
            <person name="Fukui M."/>
        </authorList>
    </citation>
    <scope>NUCLEOTIDE SEQUENCE</scope>
    <source>
        <strain evidence="2">Am19</strain>
    </source>
</reference>
<dbReference type="Proteomes" id="UP001054820">
    <property type="component" value="Chromosome"/>
</dbReference>